<accession>A0A4Z2F5N4</accession>
<name>A0A4Z2F5N4_9TELE</name>
<evidence type="ECO:0000313" key="3">
    <source>
        <dbReference type="Proteomes" id="UP000314294"/>
    </source>
</evidence>
<feature type="compositionally biased region" description="Basic and acidic residues" evidence="1">
    <location>
        <begin position="33"/>
        <end position="52"/>
    </location>
</feature>
<feature type="compositionally biased region" description="Basic and acidic residues" evidence="1">
    <location>
        <begin position="85"/>
        <end position="95"/>
    </location>
</feature>
<comment type="caution">
    <text evidence="2">The sequence shown here is derived from an EMBL/GenBank/DDBJ whole genome shotgun (WGS) entry which is preliminary data.</text>
</comment>
<reference evidence="2 3" key="1">
    <citation type="submission" date="2019-03" db="EMBL/GenBank/DDBJ databases">
        <title>First draft genome of Liparis tanakae, snailfish: a comprehensive survey of snailfish specific genes.</title>
        <authorList>
            <person name="Kim W."/>
            <person name="Song I."/>
            <person name="Jeong J.-H."/>
            <person name="Kim D."/>
            <person name="Kim S."/>
            <person name="Ryu S."/>
            <person name="Song J.Y."/>
            <person name="Lee S.K."/>
        </authorList>
    </citation>
    <scope>NUCLEOTIDE SEQUENCE [LARGE SCALE GENOMIC DNA]</scope>
    <source>
        <tissue evidence="2">Muscle</tissue>
    </source>
</reference>
<feature type="region of interest" description="Disordered" evidence="1">
    <location>
        <begin position="1"/>
        <end position="116"/>
    </location>
</feature>
<evidence type="ECO:0000256" key="1">
    <source>
        <dbReference type="SAM" id="MobiDB-lite"/>
    </source>
</evidence>
<proteinExistence type="predicted"/>
<sequence length="202" mass="21770">MKRINTKSHKEPRHEALLYFPAAIGTSVVADEISPRTRDQDPGPRTRTRTQDQDQGPGTRTRNQDLGPGPGTRTRTRTRTQNQDAELKRVKRGDGGDGGDGTGSRPREQNGPSEGSSALRYVATQQRALCGSHFSVHRVRGLSRAGPSSGVLQSPESLFQTPLSAGQEVSEAHTLTRVQSSCALIGRGVLGDLRDFIDSTAS</sequence>
<dbReference type="AlphaFoldDB" id="A0A4Z2F5N4"/>
<evidence type="ECO:0000313" key="2">
    <source>
        <dbReference type="EMBL" id="TNN36425.1"/>
    </source>
</evidence>
<dbReference type="Proteomes" id="UP000314294">
    <property type="component" value="Unassembled WGS sequence"/>
</dbReference>
<keyword evidence="3" id="KW-1185">Reference proteome</keyword>
<dbReference type="EMBL" id="SRLO01001620">
    <property type="protein sequence ID" value="TNN36425.1"/>
    <property type="molecule type" value="Genomic_DNA"/>
</dbReference>
<protein>
    <submittedName>
        <fullName evidence="2">Uncharacterized protein</fullName>
    </submittedName>
</protein>
<gene>
    <name evidence="2" type="ORF">EYF80_053409</name>
</gene>
<organism evidence="2 3">
    <name type="scientific">Liparis tanakae</name>
    <name type="common">Tanaka's snailfish</name>
    <dbReference type="NCBI Taxonomy" id="230148"/>
    <lineage>
        <taxon>Eukaryota</taxon>
        <taxon>Metazoa</taxon>
        <taxon>Chordata</taxon>
        <taxon>Craniata</taxon>
        <taxon>Vertebrata</taxon>
        <taxon>Euteleostomi</taxon>
        <taxon>Actinopterygii</taxon>
        <taxon>Neopterygii</taxon>
        <taxon>Teleostei</taxon>
        <taxon>Neoteleostei</taxon>
        <taxon>Acanthomorphata</taxon>
        <taxon>Eupercaria</taxon>
        <taxon>Perciformes</taxon>
        <taxon>Cottioidei</taxon>
        <taxon>Cottales</taxon>
        <taxon>Liparidae</taxon>
        <taxon>Liparis</taxon>
    </lineage>
</organism>